<dbReference type="PANTHER" id="PTHR48083:SF19">
    <property type="entry name" value="FLAVIN-DEPENDENT MONOOXYGENASE, OXYGENASE SUBUNIT HSAA"/>
    <property type="match status" value="1"/>
</dbReference>
<dbReference type="Proteomes" id="UP000198251">
    <property type="component" value="Chromosome I"/>
</dbReference>
<dbReference type="GO" id="GO:0005737">
    <property type="term" value="C:cytoplasm"/>
    <property type="evidence" value="ECO:0007669"/>
    <property type="project" value="TreeGrafter"/>
</dbReference>
<keyword evidence="1" id="KW-0560">Oxidoreductase</keyword>
<dbReference type="Pfam" id="PF08028">
    <property type="entry name" value="Acyl-CoA_dh_2"/>
    <property type="match status" value="1"/>
</dbReference>
<dbReference type="RefSeq" id="WP_088999811.1">
    <property type="nucleotide sequence ID" value="NZ_LT607733.1"/>
</dbReference>
<name>A0A1C5G7Z3_MICEH</name>
<evidence type="ECO:0000259" key="3">
    <source>
        <dbReference type="Pfam" id="PF02771"/>
    </source>
</evidence>
<proteinExistence type="inferred from homology"/>
<dbReference type="SUPFAM" id="SSF47203">
    <property type="entry name" value="Acyl-CoA dehydrogenase C-terminal domain-like"/>
    <property type="match status" value="1"/>
</dbReference>
<dbReference type="Pfam" id="PF02771">
    <property type="entry name" value="Acyl-CoA_dh_N"/>
    <property type="match status" value="1"/>
</dbReference>
<dbReference type="PIRSF" id="PIRSF016578">
    <property type="entry name" value="HsaA"/>
    <property type="match status" value="1"/>
</dbReference>
<keyword evidence="6" id="KW-1185">Reference proteome</keyword>
<feature type="domain" description="Acyl-CoA dehydrogenase/oxidase N-terminal" evidence="3">
    <location>
        <begin position="26"/>
        <end position="104"/>
    </location>
</feature>
<dbReference type="InterPro" id="IPR050741">
    <property type="entry name" value="Acyl-CoA_dehydrogenase"/>
</dbReference>
<dbReference type="EMBL" id="LT607733">
    <property type="protein sequence ID" value="SCG15837.1"/>
    <property type="molecule type" value="Genomic_DNA"/>
</dbReference>
<evidence type="ECO:0000313" key="5">
    <source>
        <dbReference type="EMBL" id="SCG15837.1"/>
    </source>
</evidence>
<evidence type="ECO:0000256" key="1">
    <source>
        <dbReference type="ARBA" id="ARBA00023002"/>
    </source>
</evidence>
<organism evidence="5 6">
    <name type="scientific">Micromonospora echinofusca</name>
    <dbReference type="NCBI Taxonomy" id="47858"/>
    <lineage>
        <taxon>Bacteria</taxon>
        <taxon>Bacillati</taxon>
        <taxon>Actinomycetota</taxon>
        <taxon>Actinomycetes</taxon>
        <taxon>Micromonosporales</taxon>
        <taxon>Micromonosporaceae</taxon>
        <taxon>Micromonospora</taxon>
    </lineage>
</organism>
<dbReference type="GO" id="GO:0003995">
    <property type="term" value="F:acyl-CoA dehydrogenase activity"/>
    <property type="evidence" value="ECO:0007669"/>
    <property type="project" value="TreeGrafter"/>
</dbReference>
<dbReference type="InterPro" id="IPR013786">
    <property type="entry name" value="AcylCoA_DH/ox_N"/>
</dbReference>
<dbReference type="Gene3D" id="1.10.540.10">
    <property type="entry name" value="Acyl-CoA dehydrogenase/oxidase, N-terminal domain"/>
    <property type="match status" value="1"/>
</dbReference>
<dbReference type="InterPro" id="IPR046373">
    <property type="entry name" value="Acyl-CoA_Oxase/DH_mid-dom_sf"/>
</dbReference>
<dbReference type="Gene3D" id="2.40.110.10">
    <property type="entry name" value="Butyryl-CoA Dehydrogenase, subunit A, domain 2"/>
    <property type="match status" value="1"/>
</dbReference>
<sequence>MEVTQAPSRTELVKRATDLVPLLRKHAGWSEENRRLHDEVVDAMAEAGFFKMRVPTRYGGYESDTRTQAEVTAELARGDGSVGWTMSVWTIPGWMVGMFPDEVQDEVHATPDVRVCGTLSPSAMATPKEGGLVVNGQWGFISGAQHSHWQEIIAMAPTPDGAGLWPVMALVPMSDLEIVDDWYTAGMRGSGSVTTVARDVFVPQERALPLPAVLQNQYASVLNADLPMYRTTLLGVAAASSVGTVVGLARAAREVFFERLPGRKITYTEYDSQREAPITHLRVAEAVMKIDQAEFHAHRVTGLVDDKGLSGESLTLEERARSRADVGAVCQLGKEAVDIFNMASGGSSIYNSVPIQRIARDVQVVNMHALMLPETNYELYGRVLCGLEPNSPYI</sequence>
<evidence type="ECO:0000259" key="4">
    <source>
        <dbReference type="Pfam" id="PF08028"/>
    </source>
</evidence>
<dbReference type="InterPro" id="IPR036250">
    <property type="entry name" value="AcylCo_DH-like_C"/>
</dbReference>
<dbReference type="SUPFAM" id="SSF56645">
    <property type="entry name" value="Acyl-CoA dehydrogenase NM domain-like"/>
    <property type="match status" value="1"/>
</dbReference>
<feature type="domain" description="Acyl-CoA dehydrogenase C-terminal" evidence="4">
    <location>
        <begin position="243"/>
        <end position="371"/>
    </location>
</feature>
<dbReference type="Gene3D" id="1.20.140.10">
    <property type="entry name" value="Butyryl-CoA Dehydrogenase, subunit A, domain 3"/>
    <property type="match status" value="1"/>
</dbReference>
<dbReference type="GO" id="GO:0033539">
    <property type="term" value="P:fatty acid beta-oxidation using acyl-CoA dehydrogenase"/>
    <property type="evidence" value="ECO:0007669"/>
    <property type="project" value="TreeGrafter"/>
</dbReference>
<evidence type="ECO:0000313" key="6">
    <source>
        <dbReference type="Proteomes" id="UP000198251"/>
    </source>
</evidence>
<dbReference type="InterPro" id="IPR013107">
    <property type="entry name" value="Acyl-CoA_DH_C"/>
</dbReference>
<dbReference type="GO" id="GO:0016712">
    <property type="term" value="F:oxidoreductase activity, acting on paired donors, with incorporation or reduction of molecular oxygen, reduced flavin or flavoprotein as one donor, and incorporation of one atom of oxygen"/>
    <property type="evidence" value="ECO:0007669"/>
    <property type="project" value="TreeGrafter"/>
</dbReference>
<dbReference type="GeneID" id="95801899"/>
<dbReference type="PANTHER" id="PTHR48083">
    <property type="entry name" value="MEDIUM-CHAIN SPECIFIC ACYL-COA DEHYDROGENASE, MITOCHONDRIAL-RELATED"/>
    <property type="match status" value="1"/>
</dbReference>
<dbReference type="InterPro" id="IPR009100">
    <property type="entry name" value="AcylCoA_DH/oxidase_NM_dom_sf"/>
</dbReference>
<evidence type="ECO:0000256" key="2">
    <source>
        <dbReference type="ARBA" id="ARBA00049661"/>
    </source>
</evidence>
<dbReference type="GO" id="GO:0050660">
    <property type="term" value="F:flavin adenine dinucleotide binding"/>
    <property type="evidence" value="ECO:0007669"/>
    <property type="project" value="InterPro"/>
</dbReference>
<dbReference type="AlphaFoldDB" id="A0A1C5G7Z3"/>
<accession>A0A1C5G7Z3</accession>
<comment type="similarity">
    <text evidence="2">Belongs to the HpaH/HsaA monooxygenase family.</text>
</comment>
<gene>
    <name evidence="5" type="ORF">GA0070610_2081</name>
</gene>
<reference evidence="5 6" key="1">
    <citation type="submission" date="2016-06" db="EMBL/GenBank/DDBJ databases">
        <authorList>
            <person name="Kjaerup R.B."/>
            <person name="Dalgaard T.S."/>
            <person name="Juul-Madsen H.R."/>
        </authorList>
    </citation>
    <scope>NUCLEOTIDE SEQUENCE [LARGE SCALE GENOMIC DNA]</scope>
    <source>
        <strain evidence="5 6">DSM 43913</strain>
    </source>
</reference>
<protein>
    <submittedName>
        <fullName evidence="5">Acyl-CoA dehydrogenase</fullName>
    </submittedName>
</protein>
<dbReference type="InterPro" id="IPR037069">
    <property type="entry name" value="AcylCoA_DH/ox_N_sf"/>
</dbReference>